<dbReference type="InterPro" id="IPR044730">
    <property type="entry name" value="RNase_H-like_dom_plant"/>
</dbReference>
<dbReference type="Gene3D" id="3.80.10.10">
    <property type="entry name" value="Ribonuclease Inhibitor"/>
    <property type="match status" value="4"/>
</dbReference>
<comment type="caution">
    <text evidence="15">The sequence shown here is derived from an EMBL/GenBank/DDBJ whole genome shotgun (WGS) entry which is preliminary data.</text>
</comment>
<evidence type="ECO:0000259" key="14">
    <source>
        <dbReference type="Pfam" id="PF13456"/>
    </source>
</evidence>
<keyword evidence="5 12" id="KW-0812">Transmembrane</keyword>
<dbReference type="GO" id="GO:0003676">
    <property type="term" value="F:nucleic acid binding"/>
    <property type="evidence" value="ECO:0007669"/>
    <property type="project" value="InterPro"/>
</dbReference>
<dbReference type="Pfam" id="PF00560">
    <property type="entry name" value="LRR_1"/>
    <property type="match status" value="7"/>
</dbReference>
<gene>
    <name evidence="15" type="ORF">SO802_028189</name>
</gene>
<dbReference type="PANTHER" id="PTHR48063">
    <property type="entry name" value="LRR RECEPTOR-LIKE KINASE"/>
    <property type="match status" value="1"/>
</dbReference>
<dbReference type="EMBL" id="JAZDWU010000010">
    <property type="protein sequence ID" value="KAK9987950.1"/>
    <property type="molecule type" value="Genomic_DNA"/>
</dbReference>
<dbReference type="FunFam" id="3.80.10.10:FF:000111">
    <property type="entry name" value="LRR receptor-like serine/threonine-protein kinase ERECTA"/>
    <property type="match status" value="1"/>
</dbReference>
<dbReference type="InterPro" id="IPR002156">
    <property type="entry name" value="RNaseH_domain"/>
</dbReference>
<dbReference type="PANTHER" id="PTHR48063:SF103">
    <property type="entry name" value="LEUCINE-RICH RECEPTOR-LIKE KINASE FAMILY PROTEIN"/>
    <property type="match status" value="1"/>
</dbReference>
<dbReference type="SMART" id="SM00369">
    <property type="entry name" value="LRR_TYP"/>
    <property type="match status" value="6"/>
</dbReference>
<evidence type="ECO:0000256" key="8">
    <source>
        <dbReference type="ARBA" id="ARBA00022989"/>
    </source>
</evidence>
<evidence type="ECO:0000313" key="15">
    <source>
        <dbReference type="EMBL" id="KAK9987950.1"/>
    </source>
</evidence>
<protein>
    <submittedName>
        <fullName evidence="15">Uncharacterized protein</fullName>
    </submittedName>
</protein>
<keyword evidence="9 12" id="KW-0472">Membrane</keyword>
<reference evidence="15 16" key="1">
    <citation type="submission" date="2024-01" db="EMBL/GenBank/DDBJ databases">
        <title>A telomere-to-telomere, gap-free genome of sweet tea (Lithocarpus litseifolius).</title>
        <authorList>
            <person name="Zhou J."/>
        </authorList>
    </citation>
    <scope>NUCLEOTIDE SEQUENCE [LARGE SCALE GENOMIC DNA]</scope>
    <source>
        <strain evidence="15">Zhou-2022a</strain>
        <tissue evidence="15">Leaf</tissue>
    </source>
</reference>
<dbReference type="PRINTS" id="PR00019">
    <property type="entry name" value="LEURICHRPT"/>
</dbReference>
<keyword evidence="6" id="KW-0732">Signal</keyword>
<evidence type="ECO:0000259" key="13">
    <source>
        <dbReference type="Pfam" id="PF08263"/>
    </source>
</evidence>
<keyword evidence="11" id="KW-0325">Glycoprotein</keyword>
<evidence type="ECO:0000256" key="7">
    <source>
        <dbReference type="ARBA" id="ARBA00022737"/>
    </source>
</evidence>
<proteinExistence type="inferred from homology"/>
<dbReference type="InterPro" id="IPR003591">
    <property type="entry name" value="Leu-rich_rpt_typical-subtyp"/>
</dbReference>
<comment type="similarity">
    <text evidence="2">Belongs to the RLP family.</text>
</comment>
<comment type="subcellular location">
    <subcellularLocation>
        <location evidence="1">Cell membrane</location>
        <topology evidence="1">Single-pass type I membrane protein</topology>
    </subcellularLocation>
</comment>
<evidence type="ECO:0000256" key="5">
    <source>
        <dbReference type="ARBA" id="ARBA00022692"/>
    </source>
</evidence>
<accession>A0AAW2BPP1</accession>
<name>A0AAW2BPP1_9ROSI</name>
<feature type="domain" description="Leucine-rich repeat-containing N-terminal plant-type" evidence="13">
    <location>
        <begin position="108"/>
        <end position="127"/>
    </location>
</feature>
<evidence type="ECO:0000256" key="1">
    <source>
        <dbReference type="ARBA" id="ARBA00004251"/>
    </source>
</evidence>
<sequence>MFRDMGKVGLRVVIRDSRGQTLASLSEQASLPFSLEIVEAMAAARAISFAQGLSFTSFILEGDSTNIIKALKSDEEFLSPFVHILSSAKSMVVAGSSIRYSHVGRTESFSSWTVEENCCNWSGVGCDNTTGHVTMLHLHSRDPSSKLIVLEASHTWESLDLSGNGFSLRAENLNWVYGLSSLRVLDLGGVDLSNTEDWLDAINMLPSLVKLGLFFCKLHKLPQNLHHMNFTSLKKLDLSLIEFSSTTPDWLFDIGHSLVYLNLSRCQLHGVIPDAFGNLTSLINELTGILEESLAQFSQLVVLDVAMNYMEVNITEAQFQKFSSLRVLDLSSNRLALKVSSNGIPPFQLETIDVVPDWFWNLSSRIMYMNLSSNRLEGHVPDFSWQLQLSQLDLTNNSFQGTLPRFSTNTRVLFLADNFFLGHTLNLCGILSINNSLSYLDLSLNLLSGEIPNCWKYGHNLIALNLGYNHLSGQIPNSMGQLIHLNTLRLEMNNLSGEVPLSLKNCTELTVLYLAYNSLLGNIPTWIGENLQNLKFLSLRSNDFSGNIPLQLCQLKFLNHLDLSSNNLSGSIPPCVFLGMTSFVDTIPDMNYPYMAYSDSVKLTFNSREFIREFIRNSNYSFYLSNIFDLSSNRLSGKIPTEVMSLVGLLVLNLSKNQLVGTIPPNIGEMAHLKALDLSSNQLSCTMPAGLTNMPLLEFFNVSFNNLSGEILHGHQLKTFDNSSYIGNPQLCGFPLSKKCTSNESFGDPRCSIEEKQGIQKEVQHGFEIPSFYLSMGLGFIAGYCGFWGSLLLSRSWMYTYFRFLGNINDKIYVMVAVGAAKLQRKFQHQQAPK</sequence>
<keyword evidence="7" id="KW-0677">Repeat</keyword>
<dbReference type="PROSITE" id="PS51450">
    <property type="entry name" value="LRR"/>
    <property type="match status" value="1"/>
</dbReference>
<dbReference type="InterPro" id="IPR032675">
    <property type="entry name" value="LRR_dom_sf"/>
</dbReference>
<dbReference type="Pfam" id="PF08263">
    <property type="entry name" value="LRRNT_2"/>
    <property type="match status" value="1"/>
</dbReference>
<evidence type="ECO:0000256" key="11">
    <source>
        <dbReference type="ARBA" id="ARBA00023180"/>
    </source>
</evidence>
<dbReference type="InterPro" id="IPR001611">
    <property type="entry name" value="Leu-rich_rpt"/>
</dbReference>
<dbReference type="Pfam" id="PF13456">
    <property type="entry name" value="RVT_3"/>
    <property type="match status" value="1"/>
</dbReference>
<keyword evidence="8 12" id="KW-1133">Transmembrane helix</keyword>
<evidence type="ECO:0000256" key="3">
    <source>
        <dbReference type="ARBA" id="ARBA00022475"/>
    </source>
</evidence>
<keyword evidence="4" id="KW-0433">Leucine-rich repeat</keyword>
<dbReference type="GO" id="GO:0004523">
    <property type="term" value="F:RNA-DNA hybrid ribonuclease activity"/>
    <property type="evidence" value="ECO:0007669"/>
    <property type="project" value="InterPro"/>
</dbReference>
<dbReference type="GO" id="GO:0005886">
    <property type="term" value="C:plasma membrane"/>
    <property type="evidence" value="ECO:0007669"/>
    <property type="project" value="UniProtKB-SubCell"/>
</dbReference>
<dbReference type="Proteomes" id="UP001459277">
    <property type="component" value="Unassembled WGS sequence"/>
</dbReference>
<feature type="domain" description="RNase H type-1" evidence="14">
    <location>
        <begin position="7"/>
        <end position="106"/>
    </location>
</feature>
<dbReference type="InterPro" id="IPR046956">
    <property type="entry name" value="RLP23-like"/>
</dbReference>
<keyword evidence="16" id="KW-1185">Reference proteome</keyword>
<dbReference type="InterPro" id="IPR013210">
    <property type="entry name" value="LRR_N_plant-typ"/>
</dbReference>
<organism evidence="15 16">
    <name type="scientific">Lithocarpus litseifolius</name>
    <dbReference type="NCBI Taxonomy" id="425828"/>
    <lineage>
        <taxon>Eukaryota</taxon>
        <taxon>Viridiplantae</taxon>
        <taxon>Streptophyta</taxon>
        <taxon>Embryophyta</taxon>
        <taxon>Tracheophyta</taxon>
        <taxon>Spermatophyta</taxon>
        <taxon>Magnoliopsida</taxon>
        <taxon>eudicotyledons</taxon>
        <taxon>Gunneridae</taxon>
        <taxon>Pentapetalae</taxon>
        <taxon>rosids</taxon>
        <taxon>fabids</taxon>
        <taxon>Fagales</taxon>
        <taxon>Fagaceae</taxon>
        <taxon>Lithocarpus</taxon>
    </lineage>
</organism>
<evidence type="ECO:0000256" key="4">
    <source>
        <dbReference type="ARBA" id="ARBA00022614"/>
    </source>
</evidence>
<feature type="transmembrane region" description="Helical" evidence="12">
    <location>
        <begin position="772"/>
        <end position="793"/>
    </location>
</feature>
<keyword evidence="10" id="KW-0675">Receptor</keyword>
<evidence type="ECO:0000256" key="9">
    <source>
        <dbReference type="ARBA" id="ARBA00023136"/>
    </source>
</evidence>
<keyword evidence="3" id="KW-1003">Cell membrane</keyword>
<evidence type="ECO:0000256" key="6">
    <source>
        <dbReference type="ARBA" id="ARBA00022729"/>
    </source>
</evidence>
<evidence type="ECO:0000313" key="16">
    <source>
        <dbReference type="Proteomes" id="UP001459277"/>
    </source>
</evidence>
<evidence type="ECO:0000256" key="2">
    <source>
        <dbReference type="ARBA" id="ARBA00009592"/>
    </source>
</evidence>
<dbReference type="SUPFAM" id="SSF52058">
    <property type="entry name" value="L domain-like"/>
    <property type="match status" value="2"/>
</dbReference>
<evidence type="ECO:0000256" key="10">
    <source>
        <dbReference type="ARBA" id="ARBA00023170"/>
    </source>
</evidence>
<dbReference type="CDD" id="cd06222">
    <property type="entry name" value="RNase_H_like"/>
    <property type="match status" value="1"/>
</dbReference>
<dbReference type="AlphaFoldDB" id="A0AAW2BPP1"/>
<dbReference type="FunFam" id="3.80.10.10:FF:000095">
    <property type="entry name" value="LRR receptor-like serine/threonine-protein kinase GSO1"/>
    <property type="match status" value="1"/>
</dbReference>
<evidence type="ECO:0000256" key="12">
    <source>
        <dbReference type="SAM" id="Phobius"/>
    </source>
</evidence>